<dbReference type="Gene3D" id="2.40.128.20">
    <property type="match status" value="1"/>
</dbReference>
<reference evidence="1" key="1">
    <citation type="submission" date="2012-12" db="EMBL/GenBank/DDBJ databases">
        <title>Identification and characterization of a phenylalanine ammonia-lyase gene family in Isatis indigotica Fort.</title>
        <authorList>
            <person name="Liu Q."/>
            <person name="Chen J."/>
            <person name="Zhou X."/>
            <person name="Di P."/>
            <person name="Xiao Y."/>
            <person name="Xuan H."/>
            <person name="Zhang L."/>
            <person name="Chen W."/>
        </authorList>
    </citation>
    <scope>NUCLEOTIDE SEQUENCE</scope>
    <source>
        <tissue evidence="1">Salivary gland</tissue>
    </source>
</reference>
<protein>
    <submittedName>
        <fullName evidence="1">Putative salivary lipocalin</fullName>
    </submittedName>
</protein>
<accession>A0A0K8R5U3</accession>
<proteinExistence type="evidence at transcript level"/>
<dbReference type="SUPFAM" id="SSF50814">
    <property type="entry name" value="Lipocalins"/>
    <property type="match status" value="1"/>
</dbReference>
<organism evidence="1">
    <name type="scientific">Ixodes ricinus</name>
    <name type="common">Common tick</name>
    <name type="synonym">Acarus ricinus</name>
    <dbReference type="NCBI Taxonomy" id="34613"/>
    <lineage>
        <taxon>Eukaryota</taxon>
        <taxon>Metazoa</taxon>
        <taxon>Ecdysozoa</taxon>
        <taxon>Arthropoda</taxon>
        <taxon>Chelicerata</taxon>
        <taxon>Arachnida</taxon>
        <taxon>Acari</taxon>
        <taxon>Parasitiformes</taxon>
        <taxon>Ixodida</taxon>
        <taxon>Ixodoidea</taxon>
        <taxon>Ixodidae</taxon>
        <taxon>Ixodinae</taxon>
        <taxon>Ixodes</taxon>
    </lineage>
</organism>
<name>A0A0K8R5U3_IXORI</name>
<evidence type="ECO:0000313" key="1">
    <source>
        <dbReference type="EMBL" id="JAA66532.1"/>
    </source>
</evidence>
<sequence length="86" mass="10076">MPKTDKGYDVDNFMNVLDEYGDEIADMHLVFTDYFICALFYYDKEGDYELWLYEEPSGLATACELLLALLSDKPRNVYYTKDCKES</sequence>
<dbReference type="EMBL" id="GADI01007276">
    <property type="protein sequence ID" value="JAA66532.1"/>
    <property type="molecule type" value="mRNA"/>
</dbReference>
<dbReference type="AlphaFoldDB" id="A0A0K8R5U3"/>
<dbReference type="InterPro" id="IPR012674">
    <property type="entry name" value="Calycin"/>
</dbReference>